<accession>A0ABP0ISB9</accession>
<keyword evidence="4" id="KW-1185">Reference proteome</keyword>
<feature type="region of interest" description="Disordered" evidence="1">
    <location>
        <begin position="1"/>
        <end position="29"/>
    </location>
</feature>
<feature type="compositionally biased region" description="Basic residues" evidence="1">
    <location>
        <begin position="206"/>
        <end position="215"/>
    </location>
</feature>
<gene>
    <name evidence="2" type="ORF">SCF082_LOCUS8145</name>
    <name evidence="3" type="ORF">SCF082_LOCUS8217</name>
</gene>
<sequence>MKKARELSRRDKVTEATTLQGEGELDGDMVKTLIDPNEGLLQAGALPAMGCSNPAGQKALMDGLCEAGAQAVPKQKKPKTDAEKSEPAKPKTYPEKAVDLMAEVLAESTSARKKSMSLGEVNYAGELANELLAHAVKMEKHYRTLQNATKKKVEDKHFYKKAFDVISKDREWFVTAQAAADSILSGLKRAKNKKKDADGAEQAAPKKARGGRKPK</sequence>
<dbReference type="EMBL" id="CAXAMM010004681">
    <property type="protein sequence ID" value="CAK9004510.1"/>
    <property type="molecule type" value="Genomic_DNA"/>
</dbReference>
<reference evidence="2 4" key="1">
    <citation type="submission" date="2024-02" db="EMBL/GenBank/DDBJ databases">
        <authorList>
            <person name="Chen Y."/>
            <person name="Shah S."/>
            <person name="Dougan E. K."/>
            <person name="Thang M."/>
            <person name="Chan C."/>
        </authorList>
    </citation>
    <scope>NUCLEOTIDE SEQUENCE [LARGE SCALE GENOMIC DNA]</scope>
</reference>
<organism evidence="2 4">
    <name type="scientific">Durusdinium trenchii</name>
    <dbReference type="NCBI Taxonomy" id="1381693"/>
    <lineage>
        <taxon>Eukaryota</taxon>
        <taxon>Sar</taxon>
        <taxon>Alveolata</taxon>
        <taxon>Dinophyceae</taxon>
        <taxon>Suessiales</taxon>
        <taxon>Symbiodiniaceae</taxon>
        <taxon>Durusdinium</taxon>
    </lineage>
</organism>
<evidence type="ECO:0000256" key="1">
    <source>
        <dbReference type="SAM" id="MobiDB-lite"/>
    </source>
</evidence>
<feature type="region of interest" description="Disordered" evidence="1">
    <location>
        <begin position="189"/>
        <end position="215"/>
    </location>
</feature>
<protein>
    <submittedName>
        <fullName evidence="2">Uncharacterized protein</fullName>
    </submittedName>
</protein>
<dbReference type="Proteomes" id="UP001642464">
    <property type="component" value="Unassembled WGS sequence"/>
</dbReference>
<feature type="compositionally biased region" description="Basic and acidic residues" evidence="1">
    <location>
        <begin position="78"/>
        <end position="95"/>
    </location>
</feature>
<feature type="compositionally biased region" description="Basic and acidic residues" evidence="1">
    <location>
        <begin position="1"/>
        <end position="14"/>
    </location>
</feature>
<evidence type="ECO:0000313" key="4">
    <source>
        <dbReference type="Proteomes" id="UP001642464"/>
    </source>
</evidence>
<name>A0ABP0ISB9_9DINO</name>
<comment type="caution">
    <text evidence="2">The sequence shown here is derived from an EMBL/GenBank/DDBJ whole genome shotgun (WGS) entry which is preliminary data.</text>
</comment>
<proteinExistence type="predicted"/>
<feature type="region of interest" description="Disordered" evidence="1">
    <location>
        <begin position="70"/>
        <end position="95"/>
    </location>
</feature>
<dbReference type="EMBL" id="CAXAMM010004647">
    <property type="protein sequence ID" value="CAK9004359.1"/>
    <property type="molecule type" value="Genomic_DNA"/>
</dbReference>
<evidence type="ECO:0000313" key="3">
    <source>
        <dbReference type="EMBL" id="CAK9004510.1"/>
    </source>
</evidence>
<evidence type="ECO:0000313" key="2">
    <source>
        <dbReference type="EMBL" id="CAK9004359.1"/>
    </source>
</evidence>